<evidence type="ECO:0000256" key="1">
    <source>
        <dbReference type="SAM" id="SignalP"/>
    </source>
</evidence>
<feature type="chain" id="PRO_5016751712" evidence="1">
    <location>
        <begin position="22"/>
        <end position="298"/>
    </location>
</feature>
<dbReference type="Pfam" id="PF12697">
    <property type="entry name" value="Abhydrolase_6"/>
    <property type="match status" value="1"/>
</dbReference>
<dbReference type="Gene3D" id="3.40.50.1820">
    <property type="entry name" value="alpha/beta hydrolase"/>
    <property type="match status" value="1"/>
</dbReference>
<dbReference type="PANTHER" id="PTHR43798">
    <property type="entry name" value="MONOACYLGLYCEROL LIPASE"/>
    <property type="match status" value="1"/>
</dbReference>
<sequence>MTAFFKFVPIRIMIMVCLFMAISQQDIFAGQPYSFAVKKEGRGKPVIFIHGLYSSGAVWDEVIAHYRNNYTCYELTLPGFAGQPPIKADSILQTVAHELAGFIRDNKLDKPVIIGHSLGGWLALQFGVLYPNLPGKLITVSAVPFLPVFWMGPNATADSARPMALGMKNQMSTLTPEQIRKQQVTMLASMITDSINIQKVISMAASSDSPTQGQVMYELCTSDLRQEIHKIKCPILVLADWAGFKDYGVTREAVLGTYQKQYQQAPQTVIAMNDLSKHFIMYDQPKWLIEQVDSFLAH</sequence>
<evidence type="ECO:0000313" key="3">
    <source>
        <dbReference type="EMBL" id="RBL91739.1"/>
    </source>
</evidence>
<reference evidence="3 4" key="1">
    <citation type="submission" date="2018-05" db="EMBL/GenBank/DDBJ databases">
        <title>Chitinophaga sp. K3CV102501T nov., isolated from isolated from a monsoon evergreen broad-leaved forest soil.</title>
        <authorList>
            <person name="Lv Y."/>
        </authorList>
    </citation>
    <scope>NUCLEOTIDE SEQUENCE [LARGE SCALE GENOMIC DNA]</scope>
    <source>
        <strain evidence="3 4">GDMCC 1.1325</strain>
    </source>
</reference>
<dbReference type="RefSeq" id="WP_113614339.1">
    <property type="nucleotide sequence ID" value="NZ_QFFJ01000001.1"/>
</dbReference>
<feature type="domain" description="AB hydrolase-1" evidence="2">
    <location>
        <begin position="46"/>
        <end position="290"/>
    </location>
</feature>
<dbReference type="InterPro" id="IPR000073">
    <property type="entry name" value="AB_hydrolase_1"/>
</dbReference>
<gene>
    <name evidence="3" type="ORF">DF182_03785</name>
</gene>
<keyword evidence="3" id="KW-0378">Hydrolase</keyword>
<comment type="caution">
    <text evidence="3">The sequence shown here is derived from an EMBL/GenBank/DDBJ whole genome shotgun (WGS) entry which is preliminary data.</text>
</comment>
<accession>A0A365XZD6</accession>
<dbReference type="InterPro" id="IPR050266">
    <property type="entry name" value="AB_hydrolase_sf"/>
</dbReference>
<dbReference type="EMBL" id="QFFJ01000001">
    <property type="protein sequence ID" value="RBL91739.1"/>
    <property type="molecule type" value="Genomic_DNA"/>
</dbReference>
<organism evidence="3 4">
    <name type="scientific">Chitinophaga flava</name>
    <dbReference type="NCBI Taxonomy" id="2259036"/>
    <lineage>
        <taxon>Bacteria</taxon>
        <taxon>Pseudomonadati</taxon>
        <taxon>Bacteroidota</taxon>
        <taxon>Chitinophagia</taxon>
        <taxon>Chitinophagales</taxon>
        <taxon>Chitinophagaceae</taxon>
        <taxon>Chitinophaga</taxon>
    </lineage>
</organism>
<feature type="signal peptide" evidence="1">
    <location>
        <begin position="1"/>
        <end position="21"/>
    </location>
</feature>
<keyword evidence="4" id="KW-1185">Reference proteome</keyword>
<dbReference type="SUPFAM" id="SSF53474">
    <property type="entry name" value="alpha/beta-Hydrolases"/>
    <property type="match status" value="1"/>
</dbReference>
<name>A0A365XZD6_9BACT</name>
<evidence type="ECO:0000259" key="2">
    <source>
        <dbReference type="Pfam" id="PF12697"/>
    </source>
</evidence>
<dbReference type="Proteomes" id="UP000253410">
    <property type="component" value="Unassembled WGS sequence"/>
</dbReference>
<dbReference type="InterPro" id="IPR029058">
    <property type="entry name" value="AB_hydrolase_fold"/>
</dbReference>
<keyword evidence="1" id="KW-0732">Signal</keyword>
<protein>
    <submittedName>
        <fullName evidence="3">Alpha/beta hydrolase</fullName>
    </submittedName>
</protein>
<dbReference type="AlphaFoldDB" id="A0A365XZD6"/>
<dbReference type="GO" id="GO:0016787">
    <property type="term" value="F:hydrolase activity"/>
    <property type="evidence" value="ECO:0007669"/>
    <property type="project" value="UniProtKB-KW"/>
</dbReference>
<proteinExistence type="predicted"/>
<evidence type="ECO:0000313" key="4">
    <source>
        <dbReference type="Proteomes" id="UP000253410"/>
    </source>
</evidence>
<dbReference type="OrthoDB" id="7172093at2"/>